<accession>A0A162MUI2</accession>
<reference evidence="1 2" key="1">
    <citation type="submission" date="2015-12" db="EMBL/GenBank/DDBJ databases">
        <title>Draft genome of Thermovenabulum gondwanense isolated from a red thermophilic microbial mat colonisisng an outflow channel of a bore well.</title>
        <authorList>
            <person name="Patel B.K."/>
        </authorList>
    </citation>
    <scope>NUCLEOTIDE SEQUENCE [LARGE SCALE GENOMIC DNA]</scope>
    <source>
        <strain evidence="1 2">R270</strain>
    </source>
</reference>
<dbReference type="Proteomes" id="UP000075737">
    <property type="component" value="Unassembled WGS sequence"/>
</dbReference>
<comment type="caution">
    <text evidence="1">The sequence shown here is derived from an EMBL/GenBank/DDBJ whole genome shotgun (WGS) entry which is preliminary data.</text>
</comment>
<protein>
    <recommendedName>
        <fullName evidence="3">Rubredoxin-like domain-containing protein</fullName>
    </recommendedName>
</protein>
<dbReference type="EMBL" id="LOHZ01000022">
    <property type="protein sequence ID" value="KYO67373.1"/>
    <property type="molecule type" value="Genomic_DNA"/>
</dbReference>
<evidence type="ECO:0000313" key="2">
    <source>
        <dbReference type="Proteomes" id="UP000075737"/>
    </source>
</evidence>
<evidence type="ECO:0000313" key="1">
    <source>
        <dbReference type="EMBL" id="KYO67373.1"/>
    </source>
</evidence>
<keyword evidence="2" id="KW-1185">Reference proteome</keyword>
<dbReference type="RefSeq" id="WP_187694814.1">
    <property type="nucleotide sequence ID" value="NZ_LOHZ01000022.1"/>
</dbReference>
<organism evidence="1 2">
    <name type="scientific">Thermovenabulum gondwanense</name>
    <dbReference type="NCBI Taxonomy" id="520767"/>
    <lineage>
        <taxon>Bacteria</taxon>
        <taxon>Bacillati</taxon>
        <taxon>Bacillota</taxon>
        <taxon>Clostridia</taxon>
        <taxon>Thermosediminibacterales</taxon>
        <taxon>Thermosediminibacteraceae</taxon>
        <taxon>Thermovenabulum</taxon>
    </lineage>
</organism>
<dbReference type="InterPro" id="IPR054685">
    <property type="entry name" value="Rubredox_RCKP"/>
</dbReference>
<dbReference type="AlphaFoldDB" id="A0A162MUI2"/>
<name>A0A162MUI2_9FIRM</name>
<dbReference type="NCBIfam" id="NF045720">
    <property type="entry name" value="rubredox_RCKP"/>
    <property type="match status" value="1"/>
</dbReference>
<evidence type="ECO:0008006" key="3">
    <source>
        <dbReference type="Google" id="ProtNLM"/>
    </source>
</evidence>
<proteinExistence type="predicted"/>
<sequence>MALFKCSMCGFEKETRCKPKECPECKAKDSFTKVEVKAAEDAAEGKKTTKRCCKSKE</sequence>
<dbReference type="SUPFAM" id="SSF57802">
    <property type="entry name" value="Rubredoxin-like"/>
    <property type="match status" value="1"/>
</dbReference>
<gene>
    <name evidence="1" type="ORF">ATZ99_06590</name>
</gene>
<dbReference type="STRING" id="520767.ATZ99_06590"/>